<dbReference type="Gene3D" id="3.90.550.50">
    <property type="match status" value="1"/>
</dbReference>
<gene>
    <name evidence="8" type="primary">LOC108562234</name>
</gene>
<evidence type="ECO:0000256" key="2">
    <source>
        <dbReference type="ARBA" id="ARBA00006462"/>
    </source>
</evidence>
<keyword evidence="6" id="KW-0472">Membrane</keyword>
<dbReference type="RefSeq" id="XP_017775996.1">
    <property type="nucleotide sequence ID" value="XM_017920507.1"/>
</dbReference>
<evidence type="ECO:0000313" key="7">
    <source>
        <dbReference type="Proteomes" id="UP000695000"/>
    </source>
</evidence>
<evidence type="ECO:0000256" key="4">
    <source>
        <dbReference type="ARBA" id="ARBA00022968"/>
    </source>
</evidence>
<name>A0ABM1MN46_NICVS</name>
<accession>A0ABM1MN46</accession>
<keyword evidence="3" id="KW-0812">Transmembrane</keyword>
<keyword evidence="4" id="KW-0735">Signal-anchor</keyword>
<evidence type="ECO:0000256" key="6">
    <source>
        <dbReference type="ARBA" id="ARBA00023136"/>
    </source>
</evidence>
<dbReference type="Proteomes" id="UP000695000">
    <property type="component" value="Unplaced"/>
</dbReference>
<keyword evidence="7" id="KW-1185">Reference proteome</keyword>
<dbReference type="InterPro" id="IPR026050">
    <property type="entry name" value="C1GALT1/C1GALT1_chp1"/>
</dbReference>
<dbReference type="PANTHER" id="PTHR23033:SF14">
    <property type="entry name" value="GLYCOPROTEIN-N-ACETYLGALACTOSAMINE 3-BETA-GALACTOSYLTRANSFERASE 1-RELATED"/>
    <property type="match status" value="1"/>
</dbReference>
<dbReference type="PANTHER" id="PTHR23033">
    <property type="entry name" value="BETA1,3-GALACTOSYLTRANSFERASE"/>
    <property type="match status" value="1"/>
</dbReference>
<evidence type="ECO:0000256" key="1">
    <source>
        <dbReference type="ARBA" id="ARBA00004606"/>
    </source>
</evidence>
<sequence length="358" mass="42047">MYNFKVRYCFILGLILGISIKLVLHQQKSDIIIKQNPYEQWFWNTTYRLNKTIDEIRYGLNHSRLESEFLFNSITILCVILVSKVSNYEAAKATWAKGCNKIAIVSLEKKPFVSAYKGRESSKWVRLCQELPQLDNAFQWTLFVYDSSFVVMENLRYMLAGKDHREMHYLGHPVTYWNVQYNMGKAGYVLSQGSLQKVQDKVKDINCSKETSFLNQEDLYLGKYMASLNIKPEDTRDSKGLSRFYAYNWYQELLPGMNYYKTSVHSHKCCSEKAISFQSIEADKMYTYYYLLYKLQLFKSGSLGSKPPTPIDKNSVWKSFLKERGIENDQISSDEYYRAWEDLIHDPDSFGQQFKPDH</sequence>
<organism evidence="7 8">
    <name type="scientific">Nicrophorus vespilloides</name>
    <name type="common">Boreal carrion beetle</name>
    <dbReference type="NCBI Taxonomy" id="110193"/>
    <lineage>
        <taxon>Eukaryota</taxon>
        <taxon>Metazoa</taxon>
        <taxon>Ecdysozoa</taxon>
        <taxon>Arthropoda</taxon>
        <taxon>Hexapoda</taxon>
        <taxon>Insecta</taxon>
        <taxon>Pterygota</taxon>
        <taxon>Neoptera</taxon>
        <taxon>Endopterygota</taxon>
        <taxon>Coleoptera</taxon>
        <taxon>Polyphaga</taxon>
        <taxon>Staphyliniformia</taxon>
        <taxon>Silphidae</taxon>
        <taxon>Nicrophorinae</taxon>
        <taxon>Nicrophorus</taxon>
    </lineage>
</organism>
<dbReference type="GeneID" id="108562234"/>
<evidence type="ECO:0000256" key="3">
    <source>
        <dbReference type="ARBA" id="ARBA00022692"/>
    </source>
</evidence>
<comment type="similarity">
    <text evidence="2">Belongs to the glycosyltransferase 31 family. Beta3-Gal-T subfamily.</text>
</comment>
<evidence type="ECO:0000256" key="5">
    <source>
        <dbReference type="ARBA" id="ARBA00022989"/>
    </source>
</evidence>
<keyword evidence="5" id="KW-1133">Transmembrane helix</keyword>
<evidence type="ECO:0000313" key="8">
    <source>
        <dbReference type="RefSeq" id="XP_017775996.1"/>
    </source>
</evidence>
<protein>
    <submittedName>
        <fullName evidence="8">Glycoprotein-N-acetylgalactosamine 3-beta-galactosyltransferase 1-like isoform X1</fullName>
    </submittedName>
</protein>
<proteinExistence type="inferred from homology"/>
<comment type="subcellular location">
    <subcellularLocation>
        <location evidence="1">Membrane</location>
        <topology evidence="1">Single-pass type II membrane protein</topology>
    </subcellularLocation>
</comment>
<reference evidence="8" key="1">
    <citation type="submission" date="2025-08" db="UniProtKB">
        <authorList>
            <consortium name="RefSeq"/>
        </authorList>
    </citation>
    <scope>IDENTIFICATION</scope>
    <source>
        <tissue evidence="8">Whole Larva</tissue>
    </source>
</reference>